<dbReference type="KEGG" id="vg:80005042"/>
<name>A0A649VKU7_9CAUD</name>
<sequence length="72" mass="8118">MAERLFTWVIYEKPADYPTQYVVRPWVTDGEVIASFAARAFDTLEDARAAIPPGLMLSPLPEPDPAILEVWL</sequence>
<dbReference type="GeneID" id="80005042"/>
<proteinExistence type="predicted"/>
<evidence type="ECO:0000313" key="2">
    <source>
        <dbReference type="Proteomes" id="UP000425388"/>
    </source>
</evidence>
<reference evidence="1 2" key="1">
    <citation type="submission" date="2019-10" db="EMBL/GenBank/DDBJ databases">
        <authorList>
            <person name="Abad L.A."/>
            <person name="AUll H.A."/>
            <person name="Garlena R.A."/>
            <person name="Russell D.A."/>
            <person name="Pope W.H."/>
            <person name="Jacobs-Sera D."/>
            <person name="Hatfull G.F."/>
        </authorList>
    </citation>
    <scope>NUCLEOTIDE SEQUENCE [LARGE SCALE GENOMIC DNA]</scope>
</reference>
<protein>
    <submittedName>
        <fullName evidence="1">Uncharacterized protein</fullName>
    </submittedName>
</protein>
<evidence type="ECO:0000313" key="1">
    <source>
        <dbReference type="EMBL" id="QGJ92755.1"/>
    </source>
</evidence>
<organism evidence="1 2">
    <name type="scientific">Microbacterium phage Megan</name>
    <dbReference type="NCBI Taxonomy" id="2656551"/>
    <lineage>
        <taxon>Viruses</taxon>
        <taxon>Duplodnaviria</taxon>
        <taxon>Heunggongvirae</taxon>
        <taxon>Uroviricota</taxon>
        <taxon>Caudoviricetes</taxon>
        <taxon>Hodgkinviridae</taxon>
        <taxon>Meganvirus</taxon>
        <taxon>Meganvirus megan</taxon>
    </lineage>
</organism>
<dbReference type="Proteomes" id="UP000425388">
    <property type="component" value="Segment"/>
</dbReference>
<gene>
    <name evidence="1" type="primary">85</name>
    <name evidence="1" type="ORF">PBI_MEGAN_85</name>
</gene>
<keyword evidence="2" id="KW-1185">Reference proteome</keyword>
<dbReference type="EMBL" id="MN586020">
    <property type="protein sequence ID" value="QGJ92755.1"/>
    <property type="molecule type" value="Genomic_DNA"/>
</dbReference>
<accession>A0A649VKU7</accession>
<dbReference type="RefSeq" id="YP_010751376.1">
    <property type="nucleotide sequence ID" value="NC_073368.1"/>
</dbReference>